<dbReference type="AlphaFoldDB" id="A0A1Q8ZRN3"/>
<dbReference type="RefSeq" id="WP_075640157.1">
    <property type="nucleotide sequence ID" value="NZ_MKIM01000027.1"/>
</dbReference>
<evidence type="ECO:0000313" key="2">
    <source>
        <dbReference type="Proteomes" id="UP000186894"/>
    </source>
</evidence>
<accession>A0A1Q8ZRN3</accession>
<sequence length="129" mass="14019">MAGHGSITLDWADGEYTFRLPLKQLEELEQRFDRSIFVITDRMATRTATSSEIREVLRLGLIGGGAKPADALPLVRKYVDERPLDENRDTAHVICLAALARVHGDGVSAGENVAELSGSTSPPSMEPQS</sequence>
<name>A0A1Q8ZRN3_9HYPH</name>
<protein>
    <recommendedName>
        <fullName evidence="3">Gene transfer agent family protein</fullName>
    </recommendedName>
</protein>
<dbReference type="EMBL" id="MKIM01000027">
    <property type="protein sequence ID" value="OLP44648.1"/>
    <property type="molecule type" value="Genomic_DNA"/>
</dbReference>
<organism evidence="1 2">
    <name type="scientific">Rhizobium oryziradicis</name>
    <dbReference type="NCBI Taxonomy" id="1867956"/>
    <lineage>
        <taxon>Bacteria</taxon>
        <taxon>Pseudomonadati</taxon>
        <taxon>Pseudomonadota</taxon>
        <taxon>Alphaproteobacteria</taxon>
        <taxon>Hyphomicrobiales</taxon>
        <taxon>Rhizobiaceae</taxon>
        <taxon>Rhizobium/Agrobacterium group</taxon>
        <taxon>Rhizobium</taxon>
    </lineage>
</organism>
<keyword evidence="2" id="KW-1185">Reference proteome</keyword>
<proteinExistence type="predicted"/>
<dbReference type="InterPro" id="IPR021791">
    <property type="entry name" value="Phage_TAC_11"/>
</dbReference>
<evidence type="ECO:0008006" key="3">
    <source>
        <dbReference type="Google" id="ProtNLM"/>
    </source>
</evidence>
<dbReference type="Proteomes" id="UP000186894">
    <property type="component" value="Unassembled WGS sequence"/>
</dbReference>
<dbReference type="Pfam" id="PF11836">
    <property type="entry name" value="Phage_TAC_11"/>
    <property type="match status" value="1"/>
</dbReference>
<evidence type="ECO:0000313" key="1">
    <source>
        <dbReference type="EMBL" id="OLP44648.1"/>
    </source>
</evidence>
<gene>
    <name evidence="1" type="ORF">BJF95_09115</name>
</gene>
<comment type="caution">
    <text evidence="1">The sequence shown here is derived from an EMBL/GenBank/DDBJ whole genome shotgun (WGS) entry which is preliminary data.</text>
</comment>
<reference evidence="1 2" key="1">
    <citation type="submission" date="2016-09" db="EMBL/GenBank/DDBJ databases">
        <title>Rhizobium oryziradicis sp. nov., isolated from the root of rice.</title>
        <authorList>
            <person name="Zhao J."/>
            <person name="Zhang X."/>
        </authorList>
    </citation>
    <scope>NUCLEOTIDE SEQUENCE [LARGE SCALE GENOMIC DNA]</scope>
    <source>
        <strain evidence="1 2">N19</strain>
    </source>
</reference>
<dbReference type="STRING" id="1867956.BJF95_09115"/>